<dbReference type="RefSeq" id="WP_162423963.1">
    <property type="nucleotide sequence ID" value="NZ_WVIE01000016.1"/>
</dbReference>
<accession>A0A8J7ZAJ7</accession>
<sequence>MQLQRNRDRTMIAVLDEARSHVSLGWVKYDRTRNKPNFCWFALICSALAFSRGSF</sequence>
<dbReference type="EMBL" id="WVIE01000016">
    <property type="protein sequence ID" value="NDJ18435.1"/>
    <property type="molecule type" value="Genomic_DNA"/>
</dbReference>
<evidence type="ECO:0000313" key="1">
    <source>
        <dbReference type="EMBL" id="NDJ18435.1"/>
    </source>
</evidence>
<comment type="caution">
    <text evidence="1">The sequence shown here is derived from an EMBL/GenBank/DDBJ whole genome shotgun (WGS) entry which is preliminary data.</text>
</comment>
<gene>
    <name evidence="1" type="ORF">GS601_14220</name>
</gene>
<protein>
    <submittedName>
        <fullName evidence="1">Uncharacterized protein</fullName>
    </submittedName>
</protein>
<dbReference type="AlphaFoldDB" id="A0A8J7ZAJ7"/>
<keyword evidence="2" id="KW-1185">Reference proteome</keyword>
<dbReference type="Proteomes" id="UP000646053">
    <property type="component" value="Unassembled WGS sequence"/>
</dbReference>
<name>A0A8J7ZAJ7_9CYAN</name>
<organism evidence="1 2">
    <name type="scientific">Myxacorys almedinensis A</name>
    <dbReference type="NCBI Taxonomy" id="2690445"/>
    <lineage>
        <taxon>Bacteria</taxon>
        <taxon>Bacillati</taxon>
        <taxon>Cyanobacteriota</taxon>
        <taxon>Cyanophyceae</taxon>
        <taxon>Leptolyngbyales</taxon>
        <taxon>Leptolyngbyaceae</taxon>
        <taxon>Myxacorys</taxon>
        <taxon>Myxacorys almedinensis</taxon>
    </lineage>
</organism>
<proteinExistence type="predicted"/>
<reference evidence="1" key="1">
    <citation type="submission" date="2019-12" db="EMBL/GenBank/DDBJ databases">
        <title>High-Quality draft genome sequences of three cyanobacteria isolated from the limestone walls of the Old Cathedral of Coimbra.</title>
        <authorList>
            <person name="Tiago I."/>
            <person name="Soares F."/>
            <person name="Portugal A."/>
        </authorList>
    </citation>
    <scope>NUCLEOTIDE SEQUENCE</scope>
    <source>
        <strain evidence="1">A</strain>
    </source>
</reference>
<evidence type="ECO:0000313" key="2">
    <source>
        <dbReference type="Proteomes" id="UP000646053"/>
    </source>
</evidence>